<reference evidence="3" key="1">
    <citation type="submission" date="2023-08" db="EMBL/GenBank/DDBJ databases">
        <authorList>
            <person name="Audoor S."/>
            <person name="Bilcke G."/>
        </authorList>
    </citation>
    <scope>NUCLEOTIDE SEQUENCE</scope>
</reference>
<dbReference type="InterPro" id="IPR026894">
    <property type="entry name" value="DnaJ_X"/>
</dbReference>
<dbReference type="AlphaFoldDB" id="A0AAD2FEJ7"/>
<evidence type="ECO:0000313" key="3">
    <source>
        <dbReference type="EMBL" id="CAJ1932875.1"/>
    </source>
</evidence>
<dbReference type="Pfam" id="PF14308">
    <property type="entry name" value="DnaJ-X"/>
    <property type="match status" value="1"/>
</dbReference>
<dbReference type="InterPro" id="IPR052423">
    <property type="entry name" value="EMIR"/>
</dbReference>
<dbReference type="SUPFAM" id="SSF46565">
    <property type="entry name" value="Chaperone J-domain"/>
    <property type="match status" value="1"/>
</dbReference>
<gene>
    <name evidence="3" type="ORF">CYCCA115_LOCUS3056</name>
</gene>
<feature type="compositionally biased region" description="Basic and acidic residues" evidence="1">
    <location>
        <begin position="656"/>
        <end position="665"/>
    </location>
</feature>
<evidence type="ECO:0000256" key="1">
    <source>
        <dbReference type="SAM" id="MobiDB-lite"/>
    </source>
</evidence>
<dbReference type="SMART" id="SM00271">
    <property type="entry name" value="DnaJ"/>
    <property type="match status" value="1"/>
</dbReference>
<feature type="region of interest" description="Disordered" evidence="1">
    <location>
        <begin position="633"/>
        <end position="665"/>
    </location>
</feature>
<dbReference type="InterPro" id="IPR001623">
    <property type="entry name" value="DnaJ_domain"/>
</dbReference>
<feature type="region of interest" description="Disordered" evidence="1">
    <location>
        <begin position="489"/>
        <end position="509"/>
    </location>
</feature>
<evidence type="ECO:0000313" key="4">
    <source>
        <dbReference type="Proteomes" id="UP001295423"/>
    </source>
</evidence>
<feature type="compositionally biased region" description="Polar residues" evidence="1">
    <location>
        <begin position="499"/>
        <end position="509"/>
    </location>
</feature>
<feature type="domain" description="J" evidence="2">
    <location>
        <begin position="199"/>
        <end position="264"/>
    </location>
</feature>
<dbReference type="InterPro" id="IPR018253">
    <property type="entry name" value="DnaJ_domain_CS"/>
</dbReference>
<dbReference type="EMBL" id="CAKOGP040000224">
    <property type="protein sequence ID" value="CAJ1932875.1"/>
    <property type="molecule type" value="Genomic_DNA"/>
</dbReference>
<dbReference type="PROSITE" id="PS00636">
    <property type="entry name" value="DNAJ_1"/>
    <property type="match status" value="1"/>
</dbReference>
<organism evidence="3 4">
    <name type="scientific">Cylindrotheca closterium</name>
    <dbReference type="NCBI Taxonomy" id="2856"/>
    <lineage>
        <taxon>Eukaryota</taxon>
        <taxon>Sar</taxon>
        <taxon>Stramenopiles</taxon>
        <taxon>Ochrophyta</taxon>
        <taxon>Bacillariophyta</taxon>
        <taxon>Bacillariophyceae</taxon>
        <taxon>Bacillariophycidae</taxon>
        <taxon>Bacillariales</taxon>
        <taxon>Bacillariaceae</taxon>
        <taxon>Cylindrotheca</taxon>
    </lineage>
</organism>
<dbReference type="PRINTS" id="PR00625">
    <property type="entry name" value="JDOMAIN"/>
</dbReference>
<feature type="region of interest" description="Disordered" evidence="1">
    <location>
        <begin position="1"/>
        <end position="44"/>
    </location>
</feature>
<dbReference type="InterPro" id="IPR036869">
    <property type="entry name" value="J_dom_sf"/>
</dbReference>
<sequence length="665" mass="73543">MSQEKPVNISINSQGAPVEEEKKESTTASAPASSDASTTVAKMDTELEQERQVFTQLFSTRKPKDGWAGLSSGLKSVAKGTAAGMASLVAQPVVGAQQHGFGGFLTGLATGVATAVALPMTGLGVGMYQVGRGLVNSAEAITSSNQGMIWDEEKRAWYYYKLDDEAEKVEELLKEQAKKKGDNSGSSSNGPERKVKDRAYYDLLGVSTNATQAEIKKQYYVKARKCHPDKNPNDPTAANRFQELGHAYQVLSNEQTRAAYDRDGLNDQNDQKLQMADIDPYVFFAVMFGSDGVTPYIGELWIANKADTVLKDSKMAHDLAQASAEDGAPNSSSEADMAQLQQREERIKQLLEEDQLVQRKRQVVCAKNFRKRIQPFVDTYQSENVDSREEEEAFTSEFTLMVQAEAAEICQTPFGHVFCKTIGKALQLEATEFLGFETALFGNWDAHSAAWEKRSVNFHNNLRVVGAGISAVRAGSKAMKTVEEFQQQQKKEDMGNATRAAQTGLDQTQQAKDTMEQLEDTLPAILELAWAINVRDITRTLKEVCFKLFHDSSVDPKVRQKRAIAIQIMGREFLSIGIISESTKGMTSPDQDETGISKEEIKLRAEIAAMTTLAKAQGQEISEKDAEYMIKQQRIMKQQQQAQQQQAQQAQQQRPKGGEPEVMHA</sequence>
<dbReference type="PROSITE" id="PS50076">
    <property type="entry name" value="DNAJ_2"/>
    <property type="match status" value="1"/>
</dbReference>
<accession>A0AAD2FEJ7</accession>
<feature type="compositionally biased region" description="Polar residues" evidence="1">
    <location>
        <begin position="1"/>
        <end position="15"/>
    </location>
</feature>
<dbReference type="PANTHER" id="PTHR44094:SF8">
    <property type="entry name" value="DNAJ HEAT SHOCK N-TERMINAL DOMAIN-CONTAINING PROTEIN-RELATED"/>
    <property type="match status" value="1"/>
</dbReference>
<dbReference type="Proteomes" id="UP001295423">
    <property type="component" value="Unassembled WGS sequence"/>
</dbReference>
<protein>
    <recommendedName>
        <fullName evidence="2">J domain-containing protein</fullName>
    </recommendedName>
</protein>
<feature type="region of interest" description="Disordered" evidence="1">
    <location>
        <begin position="320"/>
        <end position="339"/>
    </location>
</feature>
<evidence type="ECO:0000259" key="2">
    <source>
        <dbReference type="PROSITE" id="PS50076"/>
    </source>
</evidence>
<proteinExistence type="predicted"/>
<comment type="caution">
    <text evidence="3">The sequence shown here is derived from an EMBL/GenBank/DDBJ whole genome shotgun (WGS) entry which is preliminary data.</text>
</comment>
<dbReference type="PANTHER" id="PTHR44094">
    <property type="entry name" value="DNAJ HEAT SHOCK N-TERMINAL DOMAIN-CONTAINING PROTEIN"/>
    <property type="match status" value="1"/>
</dbReference>
<keyword evidence="4" id="KW-1185">Reference proteome</keyword>
<dbReference type="Pfam" id="PF00226">
    <property type="entry name" value="DnaJ"/>
    <property type="match status" value="1"/>
</dbReference>
<dbReference type="CDD" id="cd06257">
    <property type="entry name" value="DnaJ"/>
    <property type="match status" value="1"/>
</dbReference>
<feature type="compositionally biased region" description="Low complexity" evidence="1">
    <location>
        <begin position="26"/>
        <end position="41"/>
    </location>
</feature>
<dbReference type="Gene3D" id="1.10.287.110">
    <property type="entry name" value="DnaJ domain"/>
    <property type="match status" value="1"/>
</dbReference>
<feature type="compositionally biased region" description="Low complexity" evidence="1">
    <location>
        <begin position="638"/>
        <end position="653"/>
    </location>
</feature>
<name>A0AAD2FEJ7_9STRA</name>